<dbReference type="GO" id="GO:0006281">
    <property type="term" value="P:DNA repair"/>
    <property type="evidence" value="ECO:0007669"/>
    <property type="project" value="TreeGrafter"/>
</dbReference>
<evidence type="ECO:0000313" key="1">
    <source>
        <dbReference type="EMBL" id="ARD65243.1"/>
    </source>
</evidence>
<gene>
    <name evidence="1" type="ORF">B2M23_06680</name>
</gene>
<evidence type="ECO:0008006" key="3">
    <source>
        <dbReference type="Google" id="ProtNLM"/>
    </source>
</evidence>
<dbReference type="Gene3D" id="3.40.50.1000">
    <property type="entry name" value="HAD superfamily/HAD-like"/>
    <property type="match status" value="1"/>
</dbReference>
<proteinExistence type="predicted"/>
<evidence type="ECO:0000313" key="2">
    <source>
        <dbReference type="Proteomes" id="UP000192391"/>
    </source>
</evidence>
<dbReference type="SFLD" id="SFLDS00003">
    <property type="entry name" value="Haloacid_Dehalogenase"/>
    <property type="match status" value="1"/>
</dbReference>
<dbReference type="PANTHER" id="PTHR43434:SF1">
    <property type="entry name" value="PHOSPHOGLYCOLATE PHOSPHATASE"/>
    <property type="match status" value="1"/>
</dbReference>
<dbReference type="InterPro" id="IPR023198">
    <property type="entry name" value="PGP-like_dom2"/>
</dbReference>
<protein>
    <recommendedName>
        <fullName evidence="3">Phosphoglycolate phosphatase</fullName>
    </recommendedName>
</protein>
<dbReference type="CDD" id="cd01427">
    <property type="entry name" value="HAD_like"/>
    <property type="match status" value="1"/>
</dbReference>
<dbReference type="PANTHER" id="PTHR43434">
    <property type="entry name" value="PHOSPHOGLYCOLATE PHOSPHATASE"/>
    <property type="match status" value="1"/>
</dbReference>
<accession>A0AAC9QT86</accession>
<dbReference type="EMBL" id="CP019962">
    <property type="protein sequence ID" value="ARD65243.1"/>
    <property type="molecule type" value="Genomic_DNA"/>
</dbReference>
<dbReference type="GO" id="GO:0008967">
    <property type="term" value="F:phosphoglycolate phosphatase activity"/>
    <property type="evidence" value="ECO:0007669"/>
    <property type="project" value="TreeGrafter"/>
</dbReference>
<dbReference type="InterPro" id="IPR036412">
    <property type="entry name" value="HAD-like_sf"/>
</dbReference>
<dbReference type="InterPro" id="IPR050155">
    <property type="entry name" value="HAD-like_hydrolase_sf"/>
</dbReference>
<reference evidence="2" key="1">
    <citation type="journal article" date="2017" name="Sci. Rep.">
        <title>Determination of the Genome and Primary Transcriptome of Syngas Fermenting Eubacterium limosum ATCC 8486.</title>
        <authorList>
            <person name="Song Y."/>
            <person name="Shin J."/>
            <person name="Jeong Y."/>
            <person name="Jin S."/>
            <person name="Lee J.K."/>
            <person name="Kim D.R."/>
            <person name="Kim S.C."/>
            <person name="Cho S."/>
            <person name="Cho B.K."/>
        </authorList>
    </citation>
    <scope>NUCLEOTIDE SEQUENCE [LARGE SCALE GENOMIC DNA]</scope>
    <source>
        <strain evidence="2">ATCC 8486</strain>
    </source>
</reference>
<dbReference type="AlphaFoldDB" id="A0AAC9QT86"/>
<name>A0AAC9QT86_EUBLI</name>
<dbReference type="Pfam" id="PF13419">
    <property type="entry name" value="HAD_2"/>
    <property type="match status" value="1"/>
</dbReference>
<dbReference type="KEGG" id="elim:B2M23_06680"/>
<organism evidence="1 2">
    <name type="scientific">Eubacterium limosum</name>
    <dbReference type="NCBI Taxonomy" id="1736"/>
    <lineage>
        <taxon>Bacteria</taxon>
        <taxon>Bacillati</taxon>
        <taxon>Bacillota</taxon>
        <taxon>Clostridia</taxon>
        <taxon>Eubacteriales</taxon>
        <taxon>Eubacteriaceae</taxon>
        <taxon>Eubacterium</taxon>
    </lineage>
</organism>
<dbReference type="SUPFAM" id="SSF56784">
    <property type="entry name" value="HAD-like"/>
    <property type="match status" value="1"/>
</dbReference>
<dbReference type="NCBIfam" id="TIGR01509">
    <property type="entry name" value="HAD-SF-IA-v3"/>
    <property type="match status" value="1"/>
</dbReference>
<sequence>MKGGLKLKYKCLVLDHDNTTAATTPDIQYPAYVKSFQSCGLEPKLTEDAFIREEYKGLRHYLKIELRLDKDVLKRLEKAFYAYFEIHPARFYKGMEQIIRRHRTAGGYLCVVSQSPEKYIRRDYRENGLFEPDIIFGLELDEKKHKPSSYPLEAIMEHYTLEPKELLVVDDKLNGIEMARACGVQAALAGWGLAAPEIFNTLRENAGEALFLERVEELEHFLSEEKDESF</sequence>
<dbReference type="Proteomes" id="UP000192391">
    <property type="component" value="Chromosome"/>
</dbReference>
<dbReference type="InterPro" id="IPR041492">
    <property type="entry name" value="HAD_2"/>
</dbReference>
<dbReference type="InterPro" id="IPR023214">
    <property type="entry name" value="HAD_sf"/>
</dbReference>
<dbReference type="SFLD" id="SFLDG01129">
    <property type="entry name" value="C1.5:_HAD__Beta-PGM__Phosphata"/>
    <property type="match status" value="1"/>
</dbReference>
<dbReference type="InterPro" id="IPR006439">
    <property type="entry name" value="HAD-SF_hydro_IA"/>
</dbReference>
<dbReference type="Gene3D" id="1.10.150.240">
    <property type="entry name" value="Putative phosphatase, domain 2"/>
    <property type="match status" value="1"/>
</dbReference>